<feature type="compositionally biased region" description="Gly residues" evidence="1">
    <location>
        <begin position="153"/>
        <end position="170"/>
    </location>
</feature>
<dbReference type="InterPro" id="IPR044295">
    <property type="entry name" value="BIM1/2/3"/>
</dbReference>
<dbReference type="GO" id="GO:0006351">
    <property type="term" value="P:DNA-templated transcription"/>
    <property type="evidence" value="ECO:0007669"/>
    <property type="project" value="InterPro"/>
</dbReference>
<comment type="caution">
    <text evidence="2">The sequence shown here is derived from an EMBL/GenBank/DDBJ whole genome shotgun (WGS) entry which is preliminary data.</text>
</comment>
<dbReference type="EMBL" id="RWGY01000039">
    <property type="protein sequence ID" value="TVU09921.1"/>
    <property type="molecule type" value="Genomic_DNA"/>
</dbReference>
<sequence>MGIQGNKAATHEHDFLSLYTAAAAAAKDSPLELHADAKPAPPLKTHDFLQPLEKPGAAPEETSSSGADARPQQPQPQGVIKQHALPLPGGVGTFSICPAPAAAVIKAEPPLVLWGQPASQLVGRGHQWTLPFAGAGQVRPLQQLQPERHRRGGGGGGTMDSGSRSSGGAGFDDDDGLAARREVSSSLKDNTLIAMYFHLW</sequence>
<feature type="region of interest" description="Disordered" evidence="1">
    <location>
        <begin position="32"/>
        <end position="78"/>
    </location>
</feature>
<dbReference type="GO" id="GO:0046983">
    <property type="term" value="F:protein dimerization activity"/>
    <property type="evidence" value="ECO:0007669"/>
    <property type="project" value="InterPro"/>
</dbReference>
<name>A0A5J9TGY5_9POAL</name>
<proteinExistence type="predicted"/>
<dbReference type="OrthoDB" id="690068at2759"/>
<feature type="region of interest" description="Disordered" evidence="1">
    <location>
        <begin position="147"/>
        <end position="175"/>
    </location>
</feature>
<organism evidence="2 3">
    <name type="scientific">Eragrostis curvula</name>
    <name type="common">weeping love grass</name>
    <dbReference type="NCBI Taxonomy" id="38414"/>
    <lineage>
        <taxon>Eukaryota</taxon>
        <taxon>Viridiplantae</taxon>
        <taxon>Streptophyta</taxon>
        <taxon>Embryophyta</taxon>
        <taxon>Tracheophyta</taxon>
        <taxon>Spermatophyta</taxon>
        <taxon>Magnoliopsida</taxon>
        <taxon>Liliopsida</taxon>
        <taxon>Poales</taxon>
        <taxon>Poaceae</taxon>
        <taxon>PACMAD clade</taxon>
        <taxon>Chloridoideae</taxon>
        <taxon>Eragrostideae</taxon>
        <taxon>Eragrostidinae</taxon>
        <taxon>Eragrostis</taxon>
    </lineage>
</organism>
<keyword evidence="3" id="KW-1185">Reference proteome</keyword>
<evidence type="ECO:0000313" key="3">
    <source>
        <dbReference type="Proteomes" id="UP000324897"/>
    </source>
</evidence>
<dbReference type="PANTHER" id="PTHR46412">
    <property type="entry name" value="BES1-INTERACTING MYC-LIKE PROTEIN"/>
    <property type="match status" value="1"/>
</dbReference>
<evidence type="ECO:0000256" key="1">
    <source>
        <dbReference type="SAM" id="MobiDB-lite"/>
    </source>
</evidence>
<evidence type="ECO:0000313" key="2">
    <source>
        <dbReference type="EMBL" id="TVU09921.1"/>
    </source>
</evidence>
<dbReference type="GO" id="GO:0003700">
    <property type="term" value="F:DNA-binding transcription factor activity"/>
    <property type="evidence" value="ECO:0007669"/>
    <property type="project" value="InterPro"/>
</dbReference>
<gene>
    <name evidence="2" type="ORF">EJB05_43420</name>
</gene>
<accession>A0A5J9TGY5</accession>
<dbReference type="AlphaFoldDB" id="A0A5J9TGY5"/>
<reference evidence="2 3" key="1">
    <citation type="journal article" date="2019" name="Sci. Rep.">
        <title>A high-quality genome of Eragrostis curvula grass provides insights into Poaceae evolution and supports new strategies to enhance forage quality.</title>
        <authorList>
            <person name="Carballo J."/>
            <person name="Santos B.A.C.M."/>
            <person name="Zappacosta D."/>
            <person name="Garbus I."/>
            <person name="Selva J.P."/>
            <person name="Gallo C.A."/>
            <person name="Diaz A."/>
            <person name="Albertini E."/>
            <person name="Caccamo M."/>
            <person name="Echenique V."/>
        </authorList>
    </citation>
    <scope>NUCLEOTIDE SEQUENCE [LARGE SCALE GENOMIC DNA]</scope>
    <source>
        <strain evidence="3">cv. Victoria</strain>
        <tissue evidence="2">Leaf</tissue>
    </source>
</reference>
<dbReference type="PANTHER" id="PTHR46412:SF6">
    <property type="entry name" value="TRANSCRIPTION FACTOR BIM2"/>
    <property type="match status" value="1"/>
</dbReference>
<protein>
    <submittedName>
        <fullName evidence="2">Uncharacterized protein</fullName>
    </submittedName>
</protein>
<dbReference type="Proteomes" id="UP000324897">
    <property type="component" value="Chromosome 3"/>
</dbReference>
<dbReference type="Gramene" id="TVU09921">
    <property type="protein sequence ID" value="TVU09921"/>
    <property type="gene ID" value="EJB05_43420"/>
</dbReference>